<dbReference type="Pfam" id="PF16123">
    <property type="entry name" value="HAGH_C"/>
    <property type="match status" value="1"/>
</dbReference>
<dbReference type="InterPro" id="IPR035680">
    <property type="entry name" value="Clx_II_MBL"/>
</dbReference>
<dbReference type="GO" id="GO:0046872">
    <property type="term" value="F:metal ion binding"/>
    <property type="evidence" value="ECO:0007669"/>
    <property type="project" value="UniProtKB-KW"/>
</dbReference>
<dbReference type="InterPro" id="IPR050110">
    <property type="entry name" value="Glyoxalase_II_hydrolase"/>
</dbReference>
<dbReference type="EC" id="3.1.2.6" evidence="7"/>
<dbReference type="Gene3D" id="3.60.15.10">
    <property type="entry name" value="Ribonuclease Z/Hydroxyacylglutathione hydrolase-like"/>
    <property type="match status" value="1"/>
</dbReference>
<dbReference type="SMART" id="SM00849">
    <property type="entry name" value="Lactamase_B"/>
    <property type="match status" value="1"/>
</dbReference>
<evidence type="ECO:0000256" key="5">
    <source>
        <dbReference type="ARBA" id="ARBA00022801"/>
    </source>
</evidence>
<comment type="pathway">
    <text evidence="2 7">Secondary metabolite metabolism; methylglyoxal degradation; (R)-lactate from methylglyoxal: step 2/2.</text>
</comment>
<comment type="function">
    <text evidence="7">Thiolesterase that catalyzes the hydrolysis of S-D-lactoyl-glutathione to form glutathione and D-lactic acid.</text>
</comment>
<evidence type="ECO:0000256" key="2">
    <source>
        <dbReference type="ARBA" id="ARBA00004963"/>
    </source>
</evidence>
<dbReference type="AlphaFoldDB" id="A0A2K8L5F8"/>
<evidence type="ECO:0000256" key="3">
    <source>
        <dbReference type="ARBA" id="ARBA00006759"/>
    </source>
</evidence>
<feature type="binding site" evidence="7">
    <location>
        <position position="66"/>
    </location>
    <ligand>
        <name>Zn(2+)</name>
        <dbReference type="ChEBI" id="CHEBI:29105"/>
        <label>2</label>
    </ligand>
</feature>
<evidence type="ECO:0000256" key="4">
    <source>
        <dbReference type="ARBA" id="ARBA00022723"/>
    </source>
</evidence>
<dbReference type="Pfam" id="PF00753">
    <property type="entry name" value="Lactamase_B"/>
    <property type="match status" value="1"/>
</dbReference>
<dbReference type="GO" id="GO:0004416">
    <property type="term" value="F:hydroxyacylglutathione hydrolase activity"/>
    <property type="evidence" value="ECO:0007669"/>
    <property type="project" value="UniProtKB-UniRule"/>
</dbReference>
<keyword evidence="6 7" id="KW-0862">Zinc</keyword>
<feature type="binding site" evidence="7">
    <location>
        <position position="120"/>
    </location>
    <ligand>
        <name>Zn(2+)</name>
        <dbReference type="ChEBI" id="CHEBI:29105"/>
        <label>1</label>
    </ligand>
</feature>
<dbReference type="SUPFAM" id="SSF56281">
    <property type="entry name" value="Metallo-hydrolase/oxidoreductase"/>
    <property type="match status" value="1"/>
</dbReference>
<feature type="binding site" evidence="7">
    <location>
        <position position="137"/>
    </location>
    <ligand>
        <name>Zn(2+)</name>
        <dbReference type="ChEBI" id="CHEBI:29105"/>
        <label>1</label>
    </ligand>
</feature>
<dbReference type="CDD" id="cd07723">
    <property type="entry name" value="hydroxyacylglutathione_hydrolase_MBL-fold"/>
    <property type="match status" value="1"/>
</dbReference>
<comment type="similarity">
    <text evidence="3 7">Belongs to the metallo-beta-lactamase superfamily. Glyoxalase II family.</text>
</comment>
<dbReference type="PIRSF" id="PIRSF005457">
    <property type="entry name" value="Glx"/>
    <property type="match status" value="1"/>
</dbReference>
<feature type="binding site" evidence="7">
    <location>
        <position position="64"/>
    </location>
    <ligand>
        <name>Zn(2+)</name>
        <dbReference type="ChEBI" id="CHEBI:29105"/>
        <label>1</label>
    </ligand>
</feature>
<organism evidence="9 10">
    <name type="scientific">Mariprofundus ferrinatatus</name>
    <dbReference type="NCBI Taxonomy" id="1921087"/>
    <lineage>
        <taxon>Bacteria</taxon>
        <taxon>Pseudomonadati</taxon>
        <taxon>Pseudomonadota</taxon>
        <taxon>Candidatius Mariprofundia</taxon>
        <taxon>Mariprofundales</taxon>
        <taxon>Mariprofundaceae</taxon>
        <taxon>Mariprofundus</taxon>
    </lineage>
</organism>
<reference evidence="9 10" key="1">
    <citation type="submission" date="2016-12" db="EMBL/GenBank/DDBJ databases">
        <title>Isolation and genomic insights into novel planktonic Zetaproteobacteria from stratified waters of the Chesapeake Bay.</title>
        <authorList>
            <person name="McAllister S.M."/>
            <person name="Kato S."/>
            <person name="Chan C.S."/>
            <person name="Chiu B.K."/>
            <person name="Field E.K."/>
        </authorList>
    </citation>
    <scope>NUCLEOTIDE SEQUENCE [LARGE SCALE GENOMIC DNA]</scope>
    <source>
        <strain evidence="9 10">CP-8</strain>
    </source>
</reference>
<evidence type="ECO:0000313" key="9">
    <source>
        <dbReference type="EMBL" id="ATX82517.1"/>
    </source>
</evidence>
<gene>
    <name evidence="7" type="primary">gloB</name>
    <name evidence="9" type="ORF">Ga0123462_1663</name>
</gene>
<comment type="subunit">
    <text evidence="7">Monomer.</text>
</comment>
<dbReference type="OrthoDB" id="5290637at2"/>
<sequence length="262" mass="29310">MWSYQHSNFTVHQFAALKDNYIYLIDAHNSGALIAVDPAEAVSISRFCKAHDRTLTHIINTHHHWDHTDGNKALKQKFGCKVIGPANDAHRIPAIDIAVSEKSPPRIAGLEITVLQLPGHTSGHIAYVIDDALFCGDVLFGAGCGRVFEGTRTEMWNSLTRLAELAGETRIYCAHEYTLANLEFAQTVDPSNGLLVERTVRTKQLRADHQPTIPSTIADEISTNPFLRPLNAEFCRYYASLRGVDANPEKVFTDIRDRKDRF</sequence>
<dbReference type="PANTHER" id="PTHR43705">
    <property type="entry name" value="HYDROXYACYLGLUTATHIONE HYDROLASE"/>
    <property type="match status" value="1"/>
</dbReference>
<dbReference type="UniPathway" id="UPA00619">
    <property type="reaction ID" value="UER00676"/>
</dbReference>
<evidence type="ECO:0000256" key="7">
    <source>
        <dbReference type="HAMAP-Rule" id="MF_01374"/>
    </source>
</evidence>
<comment type="catalytic activity">
    <reaction evidence="1 7">
        <text>an S-(2-hydroxyacyl)glutathione + H2O = a 2-hydroxy carboxylate + glutathione + H(+)</text>
        <dbReference type="Rhea" id="RHEA:21864"/>
        <dbReference type="ChEBI" id="CHEBI:15377"/>
        <dbReference type="ChEBI" id="CHEBI:15378"/>
        <dbReference type="ChEBI" id="CHEBI:57925"/>
        <dbReference type="ChEBI" id="CHEBI:58896"/>
        <dbReference type="ChEBI" id="CHEBI:71261"/>
        <dbReference type="EC" id="3.1.2.6"/>
    </reaction>
</comment>
<feature type="binding site" evidence="7">
    <location>
        <position position="175"/>
    </location>
    <ligand>
        <name>Zn(2+)</name>
        <dbReference type="ChEBI" id="CHEBI:29105"/>
        <label>2</label>
    </ligand>
</feature>
<dbReference type="InterPro" id="IPR036866">
    <property type="entry name" value="RibonucZ/Hydroxyglut_hydro"/>
</dbReference>
<dbReference type="Proteomes" id="UP000231637">
    <property type="component" value="Chromosome"/>
</dbReference>
<accession>A0A2K8L5F8</accession>
<evidence type="ECO:0000256" key="1">
    <source>
        <dbReference type="ARBA" id="ARBA00001623"/>
    </source>
</evidence>
<comment type="cofactor">
    <cofactor evidence="7">
        <name>Zn(2+)</name>
        <dbReference type="ChEBI" id="CHEBI:29105"/>
    </cofactor>
    <text evidence="7">Binds 2 Zn(2+) ions per subunit.</text>
</comment>
<dbReference type="HAMAP" id="MF_01374">
    <property type="entry name" value="Glyoxalase_2"/>
    <property type="match status" value="1"/>
</dbReference>
<feature type="binding site" evidence="7">
    <location>
        <position position="67"/>
    </location>
    <ligand>
        <name>Zn(2+)</name>
        <dbReference type="ChEBI" id="CHEBI:29105"/>
        <label>2</label>
    </ligand>
</feature>
<dbReference type="EMBL" id="CP018800">
    <property type="protein sequence ID" value="ATX82517.1"/>
    <property type="molecule type" value="Genomic_DNA"/>
</dbReference>
<feature type="domain" description="Metallo-beta-lactamase" evidence="8">
    <location>
        <begin position="19"/>
        <end position="175"/>
    </location>
</feature>
<dbReference type="RefSeq" id="WP_100265859.1">
    <property type="nucleotide sequence ID" value="NZ_CP018800.1"/>
</dbReference>
<dbReference type="InterPro" id="IPR001279">
    <property type="entry name" value="Metallo-B-lactamas"/>
</dbReference>
<dbReference type="InterPro" id="IPR032282">
    <property type="entry name" value="HAGH_C"/>
</dbReference>
<dbReference type="GO" id="GO:0019243">
    <property type="term" value="P:methylglyoxal catabolic process to D-lactate via S-lactoyl-glutathione"/>
    <property type="evidence" value="ECO:0007669"/>
    <property type="project" value="UniProtKB-UniRule"/>
</dbReference>
<dbReference type="NCBIfam" id="TIGR03413">
    <property type="entry name" value="GSH_gloB"/>
    <property type="match status" value="1"/>
</dbReference>
<protein>
    <recommendedName>
        <fullName evidence="7">Hydroxyacylglutathione hydrolase</fullName>
        <ecNumber evidence="7">3.1.2.6</ecNumber>
    </recommendedName>
    <alternativeName>
        <fullName evidence="7">Glyoxalase II</fullName>
        <shortName evidence="7">Glx II</shortName>
    </alternativeName>
</protein>
<feature type="binding site" evidence="7">
    <location>
        <position position="62"/>
    </location>
    <ligand>
        <name>Zn(2+)</name>
        <dbReference type="ChEBI" id="CHEBI:29105"/>
        <label>1</label>
    </ligand>
</feature>
<evidence type="ECO:0000313" key="10">
    <source>
        <dbReference type="Proteomes" id="UP000231637"/>
    </source>
</evidence>
<keyword evidence="10" id="KW-1185">Reference proteome</keyword>
<keyword evidence="4 7" id="KW-0479">Metal-binding</keyword>
<evidence type="ECO:0000256" key="6">
    <source>
        <dbReference type="ARBA" id="ARBA00022833"/>
    </source>
</evidence>
<dbReference type="InterPro" id="IPR017782">
    <property type="entry name" value="Hydroxyacylglutathione_Hdrlase"/>
</dbReference>
<evidence type="ECO:0000259" key="8">
    <source>
        <dbReference type="SMART" id="SM00849"/>
    </source>
</evidence>
<feature type="binding site" evidence="7">
    <location>
        <position position="137"/>
    </location>
    <ligand>
        <name>Zn(2+)</name>
        <dbReference type="ChEBI" id="CHEBI:29105"/>
        <label>2</label>
    </ligand>
</feature>
<dbReference type="PANTHER" id="PTHR43705:SF1">
    <property type="entry name" value="HYDROXYACYLGLUTATHIONE HYDROLASE GLOB"/>
    <property type="match status" value="1"/>
</dbReference>
<proteinExistence type="inferred from homology"/>
<name>A0A2K8L5F8_9PROT</name>
<dbReference type="KEGG" id="mfn:Ga0123462_1663"/>
<keyword evidence="5 7" id="KW-0378">Hydrolase</keyword>